<dbReference type="Pfam" id="PF20072">
    <property type="entry name" value="DUF6468"/>
    <property type="match status" value="1"/>
</dbReference>
<dbReference type="RefSeq" id="WP_184515283.1">
    <property type="nucleotide sequence ID" value="NZ_JACIJD010000005.1"/>
</dbReference>
<protein>
    <submittedName>
        <fullName evidence="2">ABC-type transporter Mla subunit MlaD</fullName>
    </submittedName>
</protein>
<reference evidence="2 3" key="1">
    <citation type="submission" date="2020-08" db="EMBL/GenBank/DDBJ databases">
        <title>Genomic Encyclopedia of Type Strains, Phase IV (KMG-IV): sequencing the most valuable type-strain genomes for metagenomic binning, comparative biology and taxonomic classification.</title>
        <authorList>
            <person name="Goeker M."/>
        </authorList>
    </citation>
    <scope>NUCLEOTIDE SEQUENCE [LARGE SCALE GENOMIC DNA]</scope>
    <source>
        <strain evidence="2 3">DSM 25622</strain>
    </source>
</reference>
<evidence type="ECO:0000313" key="2">
    <source>
        <dbReference type="EMBL" id="MBB5693320.1"/>
    </source>
</evidence>
<gene>
    <name evidence="2" type="ORF">FHS87_001349</name>
</gene>
<dbReference type="Proteomes" id="UP000580654">
    <property type="component" value="Unassembled WGS sequence"/>
</dbReference>
<evidence type="ECO:0000313" key="3">
    <source>
        <dbReference type="Proteomes" id="UP000580654"/>
    </source>
</evidence>
<dbReference type="InterPro" id="IPR045531">
    <property type="entry name" value="DUF6468"/>
</dbReference>
<evidence type="ECO:0000259" key="1">
    <source>
        <dbReference type="Pfam" id="PF20072"/>
    </source>
</evidence>
<sequence length="140" mass="14885">MSALEWTLQGVLLLLLLAALPFALRLERGLAALRQDRAALADGASGFETATREAQAALAGLRSALETQARQTATAESLREDLRFMLDRGEALADRLELLVRQGRPALGGAAAAAAPVAEEAAAPRSQAERDLLRALRMAR</sequence>
<dbReference type="AlphaFoldDB" id="A0A840Y159"/>
<name>A0A840Y159_9PROT</name>
<accession>A0A840Y159</accession>
<feature type="domain" description="DUF6468" evidence="1">
    <location>
        <begin position="33"/>
        <end position="104"/>
    </location>
</feature>
<proteinExistence type="predicted"/>
<keyword evidence="3" id="KW-1185">Reference proteome</keyword>
<comment type="caution">
    <text evidence="2">The sequence shown here is derived from an EMBL/GenBank/DDBJ whole genome shotgun (WGS) entry which is preliminary data.</text>
</comment>
<dbReference type="EMBL" id="JACIJD010000005">
    <property type="protein sequence ID" value="MBB5693320.1"/>
    <property type="molecule type" value="Genomic_DNA"/>
</dbReference>
<organism evidence="2 3">
    <name type="scientific">Muricoccus pecuniae</name>
    <dbReference type="NCBI Taxonomy" id="693023"/>
    <lineage>
        <taxon>Bacteria</taxon>
        <taxon>Pseudomonadati</taxon>
        <taxon>Pseudomonadota</taxon>
        <taxon>Alphaproteobacteria</taxon>
        <taxon>Acetobacterales</taxon>
        <taxon>Roseomonadaceae</taxon>
        <taxon>Muricoccus</taxon>
    </lineage>
</organism>